<dbReference type="Proteomes" id="UP001055115">
    <property type="component" value="Unassembled WGS sequence"/>
</dbReference>
<feature type="region of interest" description="Disordered" evidence="1">
    <location>
        <begin position="28"/>
        <end position="57"/>
    </location>
</feature>
<name>A0AA37P8X8_9PEZI</name>
<dbReference type="RefSeq" id="XP_049130166.1">
    <property type="nucleotide sequence ID" value="XM_049274209.1"/>
</dbReference>
<gene>
    <name evidence="3" type="ORF">ColSpa_07997</name>
</gene>
<feature type="transmembrane region" description="Helical" evidence="2">
    <location>
        <begin position="61"/>
        <end position="82"/>
    </location>
</feature>
<keyword evidence="2" id="KW-0472">Membrane</keyword>
<keyword evidence="2" id="KW-1133">Transmembrane helix</keyword>
<organism evidence="3 4">
    <name type="scientific">Colletotrichum spaethianum</name>
    <dbReference type="NCBI Taxonomy" id="700344"/>
    <lineage>
        <taxon>Eukaryota</taxon>
        <taxon>Fungi</taxon>
        <taxon>Dikarya</taxon>
        <taxon>Ascomycota</taxon>
        <taxon>Pezizomycotina</taxon>
        <taxon>Sordariomycetes</taxon>
        <taxon>Hypocreomycetidae</taxon>
        <taxon>Glomerellales</taxon>
        <taxon>Glomerellaceae</taxon>
        <taxon>Colletotrichum</taxon>
        <taxon>Colletotrichum spaethianum species complex</taxon>
    </lineage>
</organism>
<dbReference type="GeneID" id="73328799"/>
<dbReference type="AlphaFoldDB" id="A0AA37P8X8"/>
<keyword evidence="4" id="KW-1185">Reference proteome</keyword>
<evidence type="ECO:0000256" key="1">
    <source>
        <dbReference type="SAM" id="MobiDB-lite"/>
    </source>
</evidence>
<proteinExistence type="predicted"/>
<reference evidence="3 4" key="1">
    <citation type="submission" date="2022-03" db="EMBL/GenBank/DDBJ databases">
        <title>Genome data of Colletotrichum spp.</title>
        <authorList>
            <person name="Utami Y.D."/>
            <person name="Hiruma K."/>
        </authorList>
    </citation>
    <scope>NUCLEOTIDE SEQUENCE [LARGE SCALE GENOMIC DNA]</scope>
    <source>
        <strain evidence="3 4">MAFF 239500</strain>
    </source>
</reference>
<protein>
    <submittedName>
        <fullName evidence="3">Uncharacterized protein</fullName>
    </submittedName>
</protein>
<accession>A0AA37P8X8</accession>
<dbReference type="EMBL" id="BQXU01000021">
    <property type="protein sequence ID" value="GKT47816.1"/>
    <property type="molecule type" value="Genomic_DNA"/>
</dbReference>
<evidence type="ECO:0000256" key="2">
    <source>
        <dbReference type="SAM" id="Phobius"/>
    </source>
</evidence>
<keyword evidence="2" id="KW-0812">Transmembrane</keyword>
<evidence type="ECO:0000313" key="4">
    <source>
        <dbReference type="Proteomes" id="UP001055115"/>
    </source>
</evidence>
<evidence type="ECO:0000313" key="3">
    <source>
        <dbReference type="EMBL" id="GKT47816.1"/>
    </source>
</evidence>
<sequence length="183" mass="19860">MIEKSFVWHKRQGQEWVSVSVDDNSEIIKSKPGMVKSGNESSSIPEDNSSSTDERGTGEKVGIAVGVVCGATATAVALWFFYRCTRRAGRDGNHRQDADVFTGEKSEMDGEGVKTSELAHETRPLDPEAQGMAELSSPLAHELPTPCTALINDGSNKSGIVYELQGNEMEMHGMKGIKNMRAN</sequence>
<feature type="compositionally biased region" description="Low complexity" evidence="1">
    <location>
        <begin position="39"/>
        <end position="51"/>
    </location>
</feature>
<comment type="caution">
    <text evidence="3">The sequence shown here is derived from an EMBL/GenBank/DDBJ whole genome shotgun (WGS) entry which is preliminary data.</text>
</comment>